<dbReference type="GO" id="GO:0008832">
    <property type="term" value="F:dGTPase activity"/>
    <property type="evidence" value="ECO:0007669"/>
    <property type="project" value="UniProtKB-EC"/>
</dbReference>
<sequence>MQIREVTEEREVKYLATHAAHSRDAVRERPQDKDPLRTEYQRDRDRILHSKAFRRLKHKTQVYIAPTDHYRTRMTHTLEVSQIARTMARALRLNEDLTEAIALGHDVGHTPFGHVGEFAIRDLFGHFHHNEQSLRVLDVLEKHGAGLNLTQAVRDGILNHTGPNLPQTLEGQLVRYSDRIAYLCHDFDDAERAGMLTADDLPAEVQRHFGTTHSSMITAMVSDLVYSSSDRETIIMTDATQAVMGTFREFMFANVYQAPALVPDRKRGYRLVQELCRYYLEDPTRLPVEHQPNEIPVETAVIDYVAGLTDEYAIRLYQDVFLPRYWDVK</sequence>
<proteinExistence type="predicted"/>
<feature type="compositionally biased region" description="Basic and acidic residues" evidence="2">
    <location>
        <begin position="21"/>
        <end position="41"/>
    </location>
</feature>
<dbReference type="InterPro" id="IPR051094">
    <property type="entry name" value="Diverse_Catalytic_Enzymes"/>
</dbReference>
<accession>A0A841R728</accession>
<evidence type="ECO:0000313" key="5">
    <source>
        <dbReference type="Proteomes" id="UP000591941"/>
    </source>
</evidence>
<dbReference type="Pfam" id="PF01966">
    <property type="entry name" value="HD"/>
    <property type="match status" value="1"/>
</dbReference>
<dbReference type="InterPro" id="IPR003607">
    <property type="entry name" value="HD/PDEase_dom"/>
</dbReference>
<dbReference type="PANTHER" id="PTHR35795:SF1">
    <property type="entry name" value="BIS(5'-NUCLEOSYL)-TETRAPHOSPHATASE, SYMMETRICAL"/>
    <property type="match status" value="1"/>
</dbReference>
<dbReference type="Proteomes" id="UP000591941">
    <property type="component" value="Unassembled WGS sequence"/>
</dbReference>
<organism evidence="4 5">
    <name type="scientific">Negativicoccus succinicivorans</name>
    <dbReference type="NCBI Taxonomy" id="620903"/>
    <lineage>
        <taxon>Bacteria</taxon>
        <taxon>Bacillati</taxon>
        <taxon>Bacillota</taxon>
        <taxon>Negativicutes</taxon>
        <taxon>Veillonellales</taxon>
        <taxon>Veillonellaceae</taxon>
        <taxon>Negativicoccus</taxon>
    </lineage>
</organism>
<dbReference type="Pfam" id="PF13286">
    <property type="entry name" value="HD_assoc"/>
    <property type="match status" value="1"/>
</dbReference>
<dbReference type="PANTHER" id="PTHR35795">
    <property type="entry name" value="SLR1885 PROTEIN"/>
    <property type="match status" value="1"/>
</dbReference>
<dbReference type="AlphaFoldDB" id="A0A841R728"/>
<dbReference type="SMART" id="SM00471">
    <property type="entry name" value="HDc"/>
    <property type="match status" value="1"/>
</dbReference>
<dbReference type="CDD" id="cd00077">
    <property type="entry name" value="HDc"/>
    <property type="match status" value="1"/>
</dbReference>
<dbReference type="Gene3D" id="1.10.3210.10">
    <property type="entry name" value="Hypothetical protein af1432"/>
    <property type="match status" value="1"/>
</dbReference>
<evidence type="ECO:0000256" key="1">
    <source>
        <dbReference type="ARBA" id="ARBA00022801"/>
    </source>
</evidence>
<dbReference type="OrthoDB" id="9803619at2"/>
<dbReference type="InterPro" id="IPR006674">
    <property type="entry name" value="HD_domain"/>
</dbReference>
<gene>
    <name evidence="4" type="ORF">HNR45_001383</name>
</gene>
<dbReference type="EC" id="3.1.5.1" evidence="4"/>
<name>A0A841R728_9FIRM</name>
<dbReference type="EMBL" id="JACHHI010000007">
    <property type="protein sequence ID" value="MBB6478312.1"/>
    <property type="molecule type" value="Genomic_DNA"/>
</dbReference>
<dbReference type="InterPro" id="IPR026875">
    <property type="entry name" value="PHydrolase_assoc_dom"/>
</dbReference>
<feature type="region of interest" description="Disordered" evidence="2">
    <location>
        <begin position="18"/>
        <end position="41"/>
    </location>
</feature>
<keyword evidence="1 4" id="KW-0378">Hydrolase</keyword>
<protein>
    <submittedName>
        <fullName evidence="4">dGTPase</fullName>
        <ecNumber evidence="4">3.1.5.1</ecNumber>
    </submittedName>
</protein>
<dbReference type="RefSeq" id="WP_024049105.1">
    <property type="nucleotide sequence ID" value="NZ_CABWNB010000005.1"/>
</dbReference>
<dbReference type="NCBIfam" id="NF002327">
    <property type="entry name" value="PRK01286.1-2"/>
    <property type="match status" value="1"/>
</dbReference>
<dbReference type="SUPFAM" id="SSF109604">
    <property type="entry name" value="HD-domain/PDEase-like"/>
    <property type="match status" value="1"/>
</dbReference>
<dbReference type="GeneID" id="93486634"/>
<evidence type="ECO:0000313" key="4">
    <source>
        <dbReference type="EMBL" id="MBB6478312.1"/>
    </source>
</evidence>
<keyword evidence="5" id="KW-1185">Reference proteome</keyword>
<evidence type="ECO:0000259" key="3">
    <source>
        <dbReference type="PROSITE" id="PS51831"/>
    </source>
</evidence>
<dbReference type="PROSITE" id="PS51831">
    <property type="entry name" value="HD"/>
    <property type="match status" value="1"/>
</dbReference>
<evidence type="ECO:0000256" key="2">
    <source>
        <dbReference type="SAM" id="MobiDB-lite"/>
    </source>
</evidence>
<feature type="domain" description="HD" evidence="3">
    <location>
        <begin position="73"/>
        <end position="183"/>
    </location>
</feature>
<reference evidence="4 5" key="1">
    <citation type="submission" date="2020-08" db="EMBL/GenBank/DDBJ databases">
        <title>Genomic Encyclopedia of Type Strains, Phase IV (KMG-IV): sequencing the most valuable type-strain genomes for metagenomic binning, comparative biology and taxonomic classification.</title>
        <authorList>
            <person name="Goeker M."/>
        </authorList>
    </citation>
    <scope>NUCLEOTIDE SEQUENCE [LARGE SCALE GENOMIC DNA]</scope>
    <source>
        <strain evidence="4 5">DSM 21255</strain>
    </source>
</reference>
<comment type="caution">
    <text evidence="4">The sequence shown here is derived from an EMBL/GenBank/DDBJ whole genome shotgun (WGS) entry which is preliminary data.</text>
</comment>